<accession>A0A3M8P5C0</accession>
<evidence type="ECO:0000256" key="6">
    <source>
        <dbReference type="ARBA" id="ARBA00023125"/>
    </source>
</evidence>
<keyword evidence="4" id="KW-0479">Metal-binding</keyword>
<dbReference type="PANTHER" id="PTHR30405">
    <property type="entry name" value="TRANSPOSASE"/>
    <property type="match status" value="1"/>
</dbReference>
<protein>
    <submittedName>
        <fullName evidence="11">Transposase</fullName>
    </submittedName>
</protein>
<feature type="domain" description="Transposase putative helix-turn-helix" evidence="10">
    <location>
        <begin position="1"/>
        <end position="46"/>
    </location>
</feature>
<evidence type="ECO:0000256" key="5">
    <source>
        <dbReference type="ARBA" id="ARBA00022833"/>
    </source>
</evidence>
<keyword evidence="12" id="KW-1185">Reference proteome</keyword>
<dbReference type="InterPro" id="IPR010095">
    <property type="entry name" value="Cas12f1-like_TNB"/>
</dbReference>
<evidence type="ECO:0000259" key="10">
    <source>
        <dbReference type="Pfam" id="PF12323"/>
    </source>
</evidence>
<comment type="similarity">
    <text evidence="2">In the N-terminal section; belongs to the transposase 2 family.</text>
</comment>
<evidence type="ECO:0000256" key="3">
    <source>
        <dbReference type="ARBA" id="ARBA00022578"/>
    </source>
</evidence>
<keyword evidence="7" id="KW-0233">DNA recombination</keyword>
<feature type="domain" description="Cas12f1-like TNB" evidence="9">
    <location>
        <begin position="293"/>
        <end position="358"/>
    </location>
</feature>
<evidence type="ECO:0000313" key="11">
    <source>
        <dbReference type="EMBL" id="RNF38869.1"/>
    </source>
</evidence>
<dbReference type="EMBL" id="RIAX01000009">
    <property type="protein sequence ID" value="RNF38869.1"/>
    <property type="molecule type" value="Genomic_DNA"/>
</dbReference>
<evidence type="ECO:0000259" key="9">
    <source>
        <dbReference type="Pfam" id="PF07282"/>
    </source>
</evidence>
<dbReference type="InterPro" id="IPR021027">
    <property type="entry name" value="Transposase_put_HTH"/>
</dbReference>
<dbReference type="PANTHER" id="PTHR30405:SF25">
    <property type="entry name" value="RNA-GUIDED DNA ENDONUCLEASE INSQ-RELATED"/>
    <property type="match status" value="1"/>
</dbReference>
<keyword evidence="6" id="KW-0238">DNA-binding</keyword>
<dbReference type="NCBIfam" id="NF040570">
    <property type="entry name" value="guided_TnpB"/>
    <property type="match status" value="1"/>
</dbReference>
<reference evidence="11 12" key="1">
    <citation type="journal article" date="2018" name="Int. J. Syst. Evol. Microbiol.">
        <title>Planococcus salinus sp. nov., a moderately halophilic bacterium isolated from a saline-alkali soil.</title>
        <authorList>
            <person name="Gan L."/>
        </authorList>
    </citation>
    <scope>NUCLEOTIDE SEQUENCE [LARGE SCALE GENOMIC DNA]</scope>
    <source>
        <strain evidence="11 12">LCB217</strain>
    </source>
</reference>
<dbReference type="AlphaFoldDB" id="A0A3M8P5C0"/>
<evidence type="ECO:0000256" key="4">
    <source>
        <dbReference type="ARBA" id="ARBA00022723"/>
    </source>
</evidence>
<comment type="caution">
    <text evidence="11">The sequence shown here is derived from an EMBL/GenBank/DDBJ whole genome shotgun (WGS) entry which is preliminary data.</text>
</comment>
<name>A0A3M8P5C0_9BACL</name>
<dbReference type="Pfam" id="PF07282">
    <property type="entry name" value="Cas12f1-like_TNB"/>
    <property type="match status" value="1"/>
</dbReference>
<dbReference type="InterPro" id="IPR001959">
    <property type="entry name" value="Transposase"/>
</dbReference>
<proteinExistence type="inferred from homology"/>
<comment type="similarity">
    <text evidence="1">In the C-terminal section; belongs to the transposase 35 family.</text>
</comment>
<dbReference type="Proteomes" id="UP000275473">
    <property type="component" value="Unassembled WGS sequence"/>
</dbReference>
<feature type="domain" description="Probable transposase IS891/IS1136/IS1341" evidence="8">
    <location>
        <begin position="166"/>
        <end position="280"/>
    </location>
</feature>
<keyword evidence="3" id="KW-0815">Transposition</keyword>
<evidence type="ECO:0000313" key="12">
    <source>
        <dbReference type="Proteomes" id="UP000275473"/>
    </source>
</evidence>
<dbReference type="OrthoDB" id="56768at2"/>
<dbReference type="GO" id="GO:0046872">
    <property type="term" value="F:metal ion binding"/>
    <property type="evidence" value="ECO:0007669"/>
    <property type="project" value="UniProtKB-KW"/>
</dbReference>
<gene>
    <name evidence="11" type="ORF">EEX84_12175</name>
</gene>
<evidence type="ECO:0000256" key="1">
    <source>
        <dbReference type="ARBA" id="ARBA00008761"/>
    </source>
</evidence>
<dbReference type="Pfam" id="PF01385">
    <property type="entry name" value="OrfB_IS605"/>
    <property type="match status" value="1"/>
</dbReference>
<dbReference type="RefSeq" id="WP_123165925.1">
    <property type="nucleotide sequence ID" value="NZ_RIAX01000009.1"/>
</dbReference>
<dbReference type="Pfam" id="PF12323">
    <property type="entry name" value="HTH_OrfB_IS605"/>
    <property type="match status" value="1"/>
</dbReference>
<dbReference type="GO" id="GO:0032196">
    <property type="term" value="P:transposition"/>
    <property type="evidence" value="ECO:0007669"/>
    <property type="project" value="UniProtKB-KW"/>
</dbReference>
<dbReference type="GO" id="GO:0006310">
    <property type="term" value="P:DNA recombination"/>
    <property type="evidence" value="ECO:0007669"/>
    <property type="project" value="UniProtKB-KW"/>
</dbReference>
<dbReference type="InterPro" id="IPR051399">
    <property type="entry name" value="RNA-guided_DNA_endo/Transpos"/>
</dbReference>
<organism evidence="11 12">
    <name type="scientific">Planococcus salinus</name>
    <dbReference type="NCBI Taxonomy" id="1848460"/>
    <lineage>
        <taxon>Bacteria</taxon>
        <taxon>Bacillati</taxon>
        <taxon>Bacillota</taxon>
        <taxon>Bacilli</taxon>
        <taxon>Bacillales</taxon>
        <taxon>Caryophanaceae</taxon>
        <taxon>Planococcus</taxon>
    </lineage>
</organism>
<sequence length="369" mass="42950">MANKAYKFRLYPTNEQEQLLLKTFGCVRFVYNKMLAERKEIYEQFKDDKELLKKQKFPTPAKYKTDFEWLKEVDSLALANAQLNLQKAYTNFFAGRAKFPKFKSRKTKQSYTTNRVNGNILLLASQIKLPKLGLVRLKLHREIPSCHLIKSCTISRSATGKYHISILTEFECTPIKKEIKKIIGLDFAMNGLYVESEQGEIANYPRFYRQAQQQLAKEQRILSRRTKGSSRYEKQRIKVARLHEHVANQRKDFLHKTARRLVTHYDCVVIEDLQMQGMAQTLRFGKSVGDNGWGMFTAFLHYKLGEQGKKLVKINKWFPSTKTCSSCGHRRDMPLSERTFSCACGFVSDRDWNAAINIKNEGRLMLELS</sequence>
<keyword evidence="5" id="KW-0862">Zinc</keyword>
<dbReference type="GO" id="GO:0003677">
    <property type="term" value="F:DNA binding"/>
    <property type="evidence" value="ECO:0007669"/>
    <property type="project" value="UniProtKB-KW"/>
</dbReference>
<evidence type="ECO:0000256" key="2">
    <source>
        <dbReference type="ARBA" id="ARBA00011044"/>
    </source>
</evidence>
<dbReference type="NCBIfam" id="TIGR01766">
    <property type="entry name" value="IS200/IS605 family accessory protein TnpB-like domain"/>
    <property type="match status" value="1"/>
</dbReference>
<evidence type="ECO:0000259" key="8">
    <source>
        <dbReference type="Pfam" id="PF01385"/>
    </source>
</evidence>
<evidence type="ECO:0000256" key="7">
    <source>
        <dbReference type="ARBA" id="ARBA00023172"/>
    </source>
</evidence>